<sequence length="74" mass="8606">MRLIYLPPYSPDFNPIEESFSAIKAWIRANRDYARSELSDDATADPYTMIWEAVYMTVTPTKAEGWYRDCGYLA</sequence>
<dbReference type="AlphaFoldDB" id="A0A0C9TBD4"/>
<accession>A0A0C9TBD4</accession>
<evidence type="ECO:0000313" key="2">
    <source>
        <dbReference type="EMBL" id="KIJ05517.1"/>
    </source>
</evidence>
<evidence type="ECO:0000313" key="3">
    <source>
        <dbReference type="Proteomes" id="UP000053647"/>
    </source>
</evidence>
<proteinExistence type="predicted"/>
<dbReference type="GO" id="GO:0003676">
    <property type="term" value="F:nucleic acid binding"/>
    <property type="evidence" value="ECO:0007669"/>
    <property type="project" value="InterPro"/>
</dbReference>
<dbReference type="Gene3D" id="3.30.420.10">
    <property type="entry name" value="Ribonuclease H-like superfamily/Ribonuclease H"/>
    <property type="match status" value="1"/>
</dbReference>
<reference evidence="3" key="2">
    <citation type="submission" date="2015-01" db="EMBL/GenBank/DDBJ databases">
        <title>Evolutionary Origins and Diversification of the Mycorrhizal Mutualists.</title>
        <authorList>
            <consortium name="DOE Joint Genome Institute"/>
            <consortium name="Mycorrhizal Genomics Consortium"/>
            <person name="Kohler A."/>
            <person name="Kuo A."/>
            <person name="Nagy L.G."/>
            <person name="Floudas D."/>
            <person name="Copeland A."/>
            <person name="Barry K.W."/>
            <person name="Cichocki N."/>
            <person name="Veneault-Fourrey C."/>
            <person name="LaButti K."/>
            <person name="Lindquist E.A."/>
            <person name="Lipzen A."/>
            <person name="Lundell T."/>
            <person name="Morin E."/>
            <person name="Murat C."/>
            <person name="Riley R."/>
            <person name="Ohm R."/>
            <person name="Sun H."/>
            <person name="Tunlid A."/>
            <person name="Henrissat B."/>
            <person name="Grigoriev I.V."/>
            <person name="Hibbett D.S."/>
            <person name="Martin F."/>
        </authorList>
    </citation>
    <scope>NUCLEOTIDE SEQUENCE [LARGE SCALE GENOMIC DNA]</scope>
    <source>
        <strain evidence="3">ATCC 200175</strain>
    </source>
</reference>
<dbReference type="InterPro" id="IPR036397">
    <property type="entry name" value="RNaseH_sf"/>
</dbReference>
<organism evidence="2 3">
    <name type="scientific">Paxillus involutus ATCC 200175</name>
    <dbReference type="NCBI Taxonomy" id="664439"/>
    <lineage>
        <taxon>Eukaryota</taxon>
        <taxon>Fungi</taxon>
        <taxon>Dikarya</taxon>
        <taxon>Basidiomycota</taxon>
        <taxon>Agaricomycotina</taxon>
        <taxon>Agaricomycetes</taxon>
        <taxon>Agaricomycetidae</taxon>
        <taxon>Boletales</taxon>
        <taxon>Paxilineae</taxon>
        <taxon>Paxillaceae</taxon>
        <taxon>Paxillus</taxon>
    </lineage>
</organism>
<protein>
    <recommendedName>
        <fullName evidence="1">Tc1-like transposase DDE domain-containing protein</fullName>
    </recommendedName>
</protein>
<gene>
    <name evidence="2" type="ORF">PAXINDRAFT_93379</name>
</gene>
<name>A0A0C9TBD4_PAXIN</name>
<dbReference type="EMBL" id="KN820921">
    <property type="protein sequence ID" value="KIJ05517.1"/>
    <property type="molecule type" value="Genomic_DNA"/>
</dbReference>
<dbReference type="InterPro" id="IPR038717">
    <property type="entry name" value="Tc1-like_DDE_dom"/>
</dbReference>
<dbReference type="OrthoDB" id="2266637at2759"/>
<feature type="domain" description="Tc1-like transposase DDE" evidence="1">
    <location>
        <begin position="2"/>
        <end position="35"/>
    </location>
</feature>
<reference evidence="2 3" key="1">
    <citation type="submission" date="2014-06" db="EMBL/GenBank/DDBJ databases">
        <authorList>
            <consortium name="DOE Joint Genome Institute"/>
            <person name="Kuo A."/>
            <person name="Kohler A."/>
            <person name="Nagy L.G."/>
            <person name="Floudas D."/>
            <person name="Copeland A."/>
            <person name="Barry K.W."/>
            <person name="Cichocki N."/>
            <person name="Veneault-Fourrey C."/>
            <person name="LaButti K."/>
            <person name="Lindquist E.A."/>
            <person name="Lipzen A."/>
            <person name="Lundell T."/>
            <person name="Morin E."/>
            <person name="Murat C."/>
            <person name="Sun H."/>
            <person name="Tunlid A."/>
            <person name="Henrissat B."/>
            <person name="Grigoriev I.V."/>
            <person name="Hibbett D.S."/>
            <person name="Martin F."/>
            <person name="Nordberg H.P."/>
            <person name="Cantor M.N."/>
            <person name="Hua S.X."/>
        </authorList>
    </citation>
    <scope>NUCLEOTIDE SEQUENCE [LARGE SCALE GENOMIC DNA]</scope>
    <source>
        <strain evidence="2 3">ATCC 200175</strain>
    </source>
</reference>
<evidence type="ECO:0000259" key="1">
    <source>
        <dbReference type="Pfam" id="PF13358"/>
    </source>
</evidence>
<dbReference type="HOGENOM" id="CLU_056788_12_1_1"/>
<keyword evidence="3" id="KW-1185">Reference proteome</keyword>
<dbReference type="Pfam" id="PF13358">
    <property type="entry name" value="DDE_3"/>
    <property type="match status" value="1"/>
</dbReference>
<dbReference type="Proteomes" id="UP000053647">
    <property type="component" value="Unassembled WGS sequence"/>
</dbReference>